<gene>
    <name evidence="2" type="ORF">Zmor_008640</name>
</gene>
<comment type="caution">
    <text evidence="2">The sequence shown here is derived from an EMBL/GenBank/DDBJ whole genome shotgun (WGS) entry which is preliminary data.</text>
</comment>
<dbReference type="AlphaFoldDB" id="A0AA38LZD0"/>
<dbReference type="EMBL" id="JALNTZ010002054">
    <property type="protein sequence ID" value="KAJ3620924.1"/>
    <property type="molecule type" value="Genomic_DNA"/>
</dbReference>
<sequence length="192" mass="20844">MPPSSGGLKLKKNTDSRSAYKGGPSHVESTPKENDHNSTHRTTKEEPAPLRTGNGLLESKTADEQLAMDALLQLGKDYVLLDTSHDLKVIKVKESHSKTRKKVCNTKITDINTSPKEVGSKLSAVAKENYGKLIDVTDGKDNCIDGSMNTEGETSLKGLYEININSNSGDSNVNSNNESNDLVEEDIVNNDQ</sequence>
<feature type="region of interest" description="Disordered" evidence="1">
    <location>
        <begin position="167"/>
        <end position="192"/>
    </location>
</feature>
<evidence type="ECO:0000313" key="2">
    <source>
        <dbReference type="EMBL" id="KAJ3620924.1"/>
    </source>
</evidence>
<accession>A0AA38LZD0</accession>
<feature type="region of interest" description="Disordered" evidence="1">
    <location>
        <begin position="1"/>
        <end position="55"/>
    </location>
</feature>
<dbReference type="Proteomes" id="UP001168821">
    <property type="component" value="Unassembled WGS sequence"/>
</dbReference>
<reference evidence="2" key="1">
    <citation type="journal article" date="2023" name="G3 (Bethesda)">
        <title>Whole genome assemblies of Zophobas morio and Tenebrio molitor.</title>
        <authorList>
            <person name="Kaur S."/>
            <person name="Stinson S.A."/>
            <person name="diCenzo G.C."/>
        </authorList>
    </citation>
    <scope>NUCLEOTIDE SEQUENCE</scope>
    <source>
        <strain evidence="2">QUZm001</strain>
    </source>
</reference>
<feature type="compositionally biased region" description="Basic and acidic residues" evidence="1">
    <location>
        <begin position="29"/>
        <end position="48"/>
    </location>
</feature>
<proteinExistence type="predicted"/>
<evidence type="ECO:0000256" key="1">
    <source>
        <dbReference type="SAM" id="MobiDB-lite"/>
    </source>
</evidence>
<evidence type="ECO:0000313" key="3">
    <source>
        <dbReference type="Proteomes" id="UP001168821"/>
    </source>
</evidence>
<name>A0AA38LZD0_9CUCU</name>
<feature type="compositionally biased region" description="Acidic residues" evidence="1">
    <location>
        <begin position="181"/>
        <end position="192"/>
    </location>
</feature>
<keyword evidence="3" id="KW-1185">Reference proteome</keyword>
<feature type="compositionally biased region" description="Low complexity" evidence="1">
    <location>
        <begin position="167"/>
        <end position="180"/>
    </location>
</feature>
<protein>
    <submittedName>
        <fullName evidence="2">Uncharacterized protein</fullName>
    </submittedName>
</protein>
<organism evidence="2 3">
    <name type="scientific">Zophobas morio</name>
    <dbReference type="NCBI Taxonomy" id="2755281"/>
    <lineage>
        <taxon>Eukaryota</taxon>
        <taxon>Metazoa</taxon>
        <taxon>Ecdysozoa</taxon>
        <taxon>Arthropoda</taxon>
        <taxon>Hexapoda</taxon>
        <taxon>Insecta</taxon>
        <taxon>Pterygota</taxon>
        <taxon>Neoptera</taxon>
        <taxon>Endopterygota</taxon>
        <taxon>Coleoptera</taxon>
        <taxon>Polyphaga</taxon>
        <taxon>Cucujiformia</taxon>
        <taxon>Tenebrionidae</taxon>
        <taxon>Zophobas</taxon>
    </lineage>
</organism>